<dbReference type="Proteomes" id="UP000178742">
    <property type="component" value="Unassembled WGS sequence"/>
</dbReference>
<dbReference type="AlphaFoldDB" id="A0A1F6M6R9"/>
<evidence type="ECO:0000313" key="1">
    <source>
        <dbReference type="EMBL" id="OGH67344.1"/>
    </source>
</evidence>
<sequence length="110" mass="12796">MAELSINELKDIVMQLATEKKFGTKPEEINVGEKMCLIHSEVAEAYEAYRHQNIDGKDGFKEELADIILRVLHMCGIFDVNIEEELLKKMEYNKTRVWDFKKINEKSTST</sequence>
<protein>
    <recommendedName>
        <fullName evidence="3">NTP pyrophosphohydrolase MazG putative catalytic core domain-containing protein</fullName>
    </recommendedName>
</protein>
<name>A0A1F6M6R9_9BACT</name>
<gene>
    <name evidence="1" type="ORF">A3B90_00615</name>
</gene>
<dbReference type="Gene3D" id="1.10.287.1080">
    <property type="entry name" value="MazG-like"/>
    <property type="match status" value="1"/>
</dbReference>
<organism evidence="1 2">
    <name type="scientific">Candidatus Magasanikbacteria bacterium RIFCSPHIGHO2_02_FULL_41_13</name>
    <dbReference type="NCBI Taxonomy" id="1798676"/>
    <lineage>
        <taxon>Bacteria</taxon>
        <taxon>Candidatus Magasanikiibacteriota</taxon>
    </lineage>
</organism>
<dbReference type="STRING" id="1798676.A3B90_00615"/>
<evidence type="ECO:0000313" key="2">
    <source>
        <dbReference type="Proteomes" id="UP000178742"/>
    </source>
</evidence>
<proteinExistence type="predicted"/>
<accession>A0A1F6M6R9</accession>
<comment type="caution">
    <text evidence="1">The sequence shown here is derived from an EMBL/GenBank/DDBJ whole genome shotgun (WGS) entry which is preliminary data.</text>
</comment>
<evidence type="ECO:0008006" key="3">
    <source>
        <dbReference type="Google" id="ProtNLM"/>
    </source>
</evidence>
<dbReference type="SUPFAM" id="SSF101386">
    <property type="entry name" value="all-alpha NTP pyrophosphatases"/>
    <property type="match status" value="1"/>
</dbReference>
<reference evidence="1 2" key="1">
    <citation type="journal article" date="2016" name="Nat. Commun.">
        <title>Thousands of microbial genomes shed light on interconnected biogeochemical processes in an aquifer system.</title>
        <authorList>
            <person name="Anantharaman K."/>
            <person name="Brown C.T."/>
            <person name="Hug L.A."/>
            <person name="Sharon I."/>
            <person name="Castelle C.J."/>
            <person name="Probst A.J."/>
            <person name="Thomas B.C."/>
            <person name="Singh A."/>
            <person name="Wilkins M.J."/>
            <person name="Karaoz U."/>
            <person name="Brodie E.L."/>
            <person name="Williams K.H."/>
            <person name="Hubbard S.S."/>
            <person name="Banfield J.F."/>
        </authorList>
    </citation>
    <scope>NUCLEOTIDE SEQUENCE [LARGE SCALE GENOMIC DNA]</scope>
</reference>
<dbReference type="EMBL" id="MFPX01000004">
    <property type="protein sequence ID" value="OGH67344.1"/>
    <property type="molecule type" value="Genomic_DNA"/>
</dbReference>